<feature type="domain" description="Putative auto-transporter adhesin head GIN" evidence="1">
    <location>
        <begin position="50"/>
        <end position="215"/>
    </location>
</feature>
<evidence type="ECO:0000313" key="2">
    <source>
        <dbReference type="EMBL" id="CAF1046061.1"/>
    </source>
</evidence>
<reference evidence="2" key="1">
    <citation type="submission" date="2021-02" db="EMBL/GenBank/DDBJ databases">
        <authorList>
            <person name="Nowell W R."/>
        </authorList>
    </citation>
    <scope>NUCLEOTIDE SEQUENCE</scope>
</reference>
<dbReference type="InterPro" id="IPR021255">
    <property type="entry name" value="DUF2807"/>
</dbReference>
<accession>A0A814K4B8</accession>
<name>A0A814K4B8_9BILA</name>
<comment type="caution">
    <text evidence="2">The sequence shown here is derived from an EMBL/GenBank/DDBJ whole genome shotgun (WGS) entry which is preliminary data.</text>
</comment>
<evidence type="ECO:0000259" key="1">
    <source>
        <dbReference type="Pfam" id="PF10988"/>
    </source>
</evidence>
<dbReference type="AlphaFoldDB" id="A0A814K4B8"/>
<protein>
    <recommendedName>
        <fullName evidence="1">Putative auto-transporter adhesin head GIN domain-containing protein</fullName>
    </recommendedName>
</protein>
<sequence>MPDLPSPSSSRSSTSTTHKIHSFTTNSFRKINLSGGPFNVKLNRILDSIDNSSYVDIEANESIHPLILIDIIQNDILFIRMIDNSNLINKTNITITINYNELIELNIDGIINIQCLNKIQTDKFRLYNRANGLTKLKLNVNILDAYLHSIGRVKLCGQVNHEATLQALGVGDIQCQNLFTTKINVISSGIGNIYVTATDEINITLSGIGTVYYAGPLKQKMKTGLGNIIQMQDFSSIEDE</sequence>
<dbReference type="EMBL" id="CAJNOT010000652">
    <property type="protein sequence ID" value="CAF1046061.1"/>
    <property type="molecule type" value="Genomic_DNA"/>
</dbReference>
<dbReference type="Proteomes" id="UP000663864">
    <property type="component" value="Unassembled WGS sequence"/>
</dbReference>
<evidence type="ECO:0000313" key="3">
    <source>
        <dbReference type="Proteomes" id="UP000663864"/>
    </source>
</evidence>
<organism evidence="2 3">
    <name type="scientific">Rotaria sordida</name>
    <dbReference type="NCBI Taxonomy" id="392033"/>
    <lineage>
        <taxon>Eukaryota</taxon>
        <taxon>Metazoa</taxon>
        <taxon>Spiralia</taxon>
        <taxon>Gnathifera</taxon>
        <taxon>Rotifera</taxon>
        <taxon>Eurotatoria</taxon>
        <taxon>Bdelloidea</taxon>
        <taxon>Philodinida</taxon>
        <taxon>Philodinidae</taxon>
        <taxon>Rotaria</taxon>
    </lineage>
</organism>
<proteinExistence type="predicted"/>
<dbReference type="Gene3D" id="2.160.20.120">
    <property type="match status" value="1"/>
</dbReference>
<gene>
    <name evidence="2" type="ORF">ZHD862_LOCUS14801</name>
</gene>
<dbReference type="Pfam" id="PF10988">
    <property type="entry name" value="DUF2807"/>
    <property type="match status" value="1"/>
</dbReference>